<dbReference type="Proteomes" id="UP000294933">
    <property type="component" value="Unassembled WGS sequence"/>
</dbReference>
<reference evidence="1 2" key="1">
    <citation type="submission" date="2018-06" db="EMBL/GenBank/DDBJ databases">
        <title>A transcriptomic atlas of mushroom development highlights an independent origin of complex multicellularity.</title>
        <authorList>
            <consortium name="DOE Joint Genome Institute"/>
            <person name="Krizsan K."/>
            <person name="Almasi E."/>
            <person name="Merenyi Z."/>
            <person name="Sahu N."/>
            <person name="Viragh M."/>
            <person name="Koszo T."/>
            <person name="Mondo S."/>
            <person name="Kiss B."/>
            <person name="Balint B."/>
            <person name="Kues U."/>
            <person name="Barry K."/>
            <person name="Hegedus J.C."/>
            <person name="Henrissat B."/>
            <person name="Johnson J."/>
            <person name="Lipzen A."/>
            <person name="Ohm R."/>
            <person name="Nagy I."/>
            <person name="Pangilinan J."/>
            <person name="Yan J."/>
            <person name="Xiong Y."/>
            <person name="Grigoriev I.V."/>
            <person name="Hibbett D.S."/>
            <person name="Nagy L.G."/>
        </authorList>
    </citation>
    <scope>NUCLEOTIDE SEQUENCE [LARGE SCALE GENOMIC DNA]</scope>
    <source>
        <strain evidence="1 2">SZMC22713</strain>
    </source>
</reference>
<dbReference type="EMBL" id="ML170176">
    <property type="protein sequence ID" value="TDL22179.1"/>
    <property type="molecule type" value="Genomic_DNA"/>
</dbReference>
<proteinExistence type="predicted"/>
<name>A0A4Y7Q5I7_9AGAM</name>
<accession>A0A4Y7Q5I7</accession>
<evidence type="ECO:0000313" key="2">
    <source>
        <dbReference type="Proteomes" id="UP000294933"/>
    </source>
</evidence>
<dbReference type="AlphaFoldDB" id="A0A4Y7Q5I7"/>
<dbReference type="VEuPathDB" id="FungiDB:BD410DRAFT_269682"/>
<gene>
    <name evidence="1" type="ORF">BD410DRAFT_269682</name>
</gene>
<sequence length="171" mass="19404">MKPALQNRVAPPHFPFLRYASYDNKTPNANDRRIKRALLEERAAKLKADIQELIDFQFCVGRVAKKTQISGIRLYAWLPVAIRRLLSCGTIRSTDNGFSIVINLLEILDWVSEVLRNILNSRPRVNVLSRVADVELMKLSISAENDQDILQEELDDVTTELEDLGAEVDDG</sequence>
<organism evidence="1 2">
    <name type="scientific">Rickenella mellea</name>
    <dbReference type="NCBI Taxonomy" id="50990"/>
    <lineage>
        <taxon>Eukaryota</taxon>
        <taxon>Fungi</taxon>
        <taxon>Dikarya</taxon>
        <taxon>Basidiomycota</taxon>
        <taxon>Agaricomycotina</taxon>
        <taxon>Agaricomycetes</taxon>
        <taxon>Hymenochaetales</taxon>
        <taxon>Rickenellaceae</taxon>
        <taxon>Rickenella</taxon>
    </lineage>
</organism>
<keyword evidence="2" id="KW-1185">Reference proteome</keyword>
<evidence type="ECO:0000313" key="1">
    <source>
        <dbReference type="EMBL" id="TDL22179.1"/>
    </source>
</evidence>
<protein>
    <submittedName>
        <fullName evidence="1">Uncharacterized protein</fullName>
    </submittedName>
</protein>